<organism evidence="1 2">
    <name type="scientific">Mucilaginibacter paludis DSM 18603</name>
    <dbReference type="NCBI Taxonomy" id="714943"/>
    <lineage>
        <taxon>Bacteria</taxon>
        <taxon>Pseudomonadati</taxon>
        <taxon>Bacteroidota</taxon>
        <taxon>Sphingobacteriia</taxon>
        <taxon>Sphingobacteriales</taxon>
        <taxon>Sphingobacteriaceae</taxon>
        <taxon>Mucilaginibacter</taxon>
    </lineage>
</organism>
<dbReference type="EMBL" id="CM001403">
    <property type="protein sequence ID" value="EHQ26725.1"/>
    <property type="molecule type" value="Genomic_DNA"/>
</dbReference>
<name>H1Y268_9SPHI</name>
<gene>
    <name evidence="1" type="ORF">Mucpa_2610</name>
</gene>
<evidence type="ECO:0000313" key="1">
    <source>
        <dbReference type="EMBL" id="EHQ26725.1"/>
    </source>
</evidence>
<accession>H1Y268</accession>
<dbReference type="Proteomes" id="UP000002774">
    <property type="component" value="Chromosome"/>
</dbReference>
<protein>
    <submittedName>
        <fullName evidence="1">Uncharacterized protein</fullName>
    </submittedName>
</protein>
<reference evidence="1" key="1">
    <citation type="submission" date="2011-09" db="EMBL/GenBank/DDBJ databases">
        <title>The permanent draft genome of Mucilaginibacter paludis DSM 18603.</title>
        <authorList>
            <consortium name="US DOE Joint Genome Institute (JGI-PGF)"/>
            <person name="Lucas S."/>
            <person name="Han J."/>
            <person name="Lapidus A."/>
            <person name="Bruce D."/>
            <person name="Goodwin L."/>
            <person name="Pitluck S."/>
            <person name="Peters L."/>
            <person name="Kyrpides N."/>
            <person name="Mavromatis K."/>
            <person name="Ivanova N."/>
            <person name="Mikhailova N."/>
            <person name="Held B."/>
            <person name="Detter J.C."/>
            <person name="Tapia R."/>
            <person name="Han C."/>
            <person name="Land M."/>
            <person name="Hauser L."/>
            <person name="Markowitz V."/>
            <person name="Cheng J.-F."/>
            <person name="Hugenholtz P."/>
            <person name="Woyke T."/>
            <person name="Wu D."/>
            <person name="Tindall B."/>
            <person name="Brambilla E."/>
            <person name="Klenk H.-P."/>
            <person name="Eisen J.A."/>
        </authorList>
    </citation>
    <scope>NUCLEOTIDE SEQUENCE [LARGE SCALE GENOMIC DNA]</scope>
    <source>
        <strain evidence="1">DSM 18603</strain>
    </source>
</reference>
<keyword evidence="2" id="KW-1185">Reference proteome</keyword>
<proteinExistence type="predicted"/>
<dbReference type="HOGENOM" id="CLU_3397458_0_0_10"/>
<dbReference type="AlphaFoldDB" id="H1Y268"/>
<sequence>MAEQAEQKSLFSHRFALTETIFDDETIPFID</sequence>
<evidence type="ECO:0000313" key="2">
    <source>
        <dbReference type="Proteomes" id="UP000002774"/>
    </source>
</evidence>